<keyword evidence="1" id="KW-1133">Transmembrane helix</keyword>
<gene>
    <name evidence="2" type="ORF">Ga0609869_002514</name>
</gene>
<evidence type="ECO:0000256" key="1">
    <source>
        <dbReference type="SAM" id="Phobius"/>
    </source>
</evidence>
<feature type="transmembrane region" description="Helical" evidence="1">
    <location>
        <begin position="43"/>
        <end position="62"/>
    </location>
</feature>
<evidence type="ECO:0008006" key="4">
    <source>
        <dbReference type="Google" id="ProtNLM"/>
    </source>
</evidence>
<organism evidence="2 3">
    <name type="scientific">Rhodovulum iodosum</name>
    <dbReference type="NCBI Taxonomy" id="68291"/>
    <lineage>
        <taxon>Bacteria</taxon>
        <taxon>Pseudomonadati</taxon>
        <taxon>Pseudomonadota</taxon>
        <taxon>Alphaproteobacteria</taxon>
        <taxon>Rhodobacterales</taxon>
        <taxon>Paracoccaceae</taxon>
        <taxon>Rhodovulum</taxon>
    </lineage>
</organism>
<sequence>MNRDETGERPRPRRGRTQAGGLVPLLLYGLIVAGWTVEAVAIGAWHLLPLIAWTVPVFVLYIRRMIGRRRGA</sequence>
<dbReference type="EMBL" id="JBEHHI010000002">
    <property type="protein sequence ID" value="MEX5729161.1"/>
    <property type="molecule type" value="Genomic_DNA"/>
</dbReference>
<keyword evidence="3" id="KW-1185">Reference proteome</keyword>
<comment type="caution">
    <text evidence="2">The sequence shown here is derived from an EMBL/GenBank/DDBJ whole genome shotgun (WGS) entry which is preliminary data.</text>
</comment>
<feature type="transmembrane region" description="Helical" evidence="1">
    <location>
        <begin position="21"/>
        <end position="37"/>
    </location>
</feature>
<protein>
    <recommendedName>
        <fullName evidence="4">DUF2842 domain-containing protein</fullName>
    </recommendedName>
</protein>
<keyword evidence="1" id="KW-0812">Transmembrane</keyword>
<proteinExistence type="predicted"/>
<accession>A0ABV3XUY4</accession>
<evidence type="ECO:0000313" key="3">
    <source>
        <dbReference type="Proteomes" id="UP001560019"/>
    </source>
</evidence>
<dbReference type="Proteomes" id="UP001560019">
    <property type="component" value="Unassembled WGS sequence"/>
</dbReference>
<reference evidence="2 3" key="1">
    <citation type="submission" date="2024-06" db="EMBL/GenBank/DDBJ databases">
        <title>Genome of Rhodovulum iodosum, a marine photoferrotroph.</title>
        <authorList>
            <person name="Bianchini G."/>
            <person name="Nikeleit V."/>
            <person name="Kappler A."/>
            <person name="Bryce C."/>
            <person name="Sanchez-Baracaldo P."/>
        </authorList>
    </citation>
    <scope>NUCLEOTIDE SEQUENCE [LARGE SCALE GENOMIC DNA]</scope>
    <source>
        <strain evidence="2 3">UT/N1</strain>
    </source>
</reference>
<name>A0ABV3XUY4_9RHOB</name>
<keyword evidence="1" id="KW-0472">Membrane</keyword>
<evidence type="ECO:0000313" key="2">
    <source>
        <dbReference type="EMBL" id="MEX5729161.1"/>
    </source>
</evidence>